<dbReference type="InterPro" id="IPR029063">
    <property type="entry name" value="SAM-dependent_MTases_sf"/>
</dbReference>
<sequence length="265" mass="30456">MTTTESSTRAGADWAHWLDRWDRQQTAYLPLREARFEVMFQAVERLRGREVTILDLACGPASLSQRFLTRNPAARSIGVDMDPVLLELGRRNLGDQDGRLTLRRADLTDPGWTDLLAGERIDAVLTTTALHWLAADQLVRLYRQLADLLPEGAVFLDGDHMAYDVAEPTLQHLALMMKAEREQVFERDGDEDYAQWWTALEAYSERLDERERLPFAERRDVLRERRVDTRRAGIAMHITALRDAGFAEAGQIWGYFENRVIMGVR</sequence>
<evidence type="ECO:0000259" key="1">
    <source>
        <dbReference type="Pfam" id="PF13649"/>
    </source>
</evidence>
<dbReference type="Proteomes" id="UP001556631">
    <property type="component" value="Unassembled WGS sequence"/>
</dbReference>
<dbReference type="Gene3D" id="3.40.50.150">
    <property type="entry name" value="Vaccinia Virus protein VP39"/>
    <property type="match status" value="1"/>
</dbReference>
<feature type="domain" description="Methyltransferase" evidence="1">
    <location>
        <begin position="53"/>
        <end position="151"/>
    </location>
</feature>
<dbReference type="SUPFAM" id="SSF53335">
    <property type="entry name" value="S-adenosyl-L-methionine-dependent methyltransferases"/>
    <property type="match status" value="1"/>
</dbReference>
<accession>A0ABV3SVL6</accession>
<evidence type="ECO:0000313" key="2">
    <source>
        <dbReference type="EMBL" id="MEX0426967.1"/>
    </source>
</evidence>
<reference evidence="2 3" key="1">
    <citation type="submission" date="2024-07" db="EMBL/GenBank/DDBJ databases">
        <authorList>
            <person name="Lee S."/>
            <person name="Kang M."/>
        </authorList>
    </citation>
    <scope>NUCLEOTIDE SEQUENCE [LARGE SCALE GENOMIC DNA]</scope>
    <source>
        <strain evidence="2 3">DS6</strain>
    </source>
</reference>
<evidence type="ECO:0000313" key="3">
    <source>
        <dbReference type="Proteomes" id="UP001556631"/>
    </source>
</evidence>
<dbReference type="Pfam" id="PF13649">
    <property type="entry name" value="Methyltransf_25"/>
    <property type="match status" value="1"/>
</dbReference>
<dbReference type="CDD" id="cd02440">
    <property type="entry name" value="AdoMet_MTases"/>
    <property type="match status" value="1"/>
</dbReference>
<dbReference type="RefSeq" id="WP_367991897.1">
    <property type="nucleotide sequence ID" value="NZ_JBFPJR010000006.1"/>
</dbReference>
<proteinExistence type="predicted"/>
<comment type="caution">
    <text evidence="2">The sequence shown here is derived from an EMBL/GenBank/DDBJ whole genome shotgun (WGS) entry which is preliminary data.</text>
</comment>
<gene>
    <name evidence="2" type="ORF">AB3X52_04980</name>
</gene>
<dbReference type="InterPro" id="IPR041698">
    <property type="entry name" value="Methyltransf_25"/>
</dbReference>
<organism evidence="2 3">
    <name type="scientific">Nocardioides eburneus</name>
    <dbReference type="NCBI Taxonomy" id="3231482"/>
    <lineage>
        <taxon>Bacteria</taxon>
        <taxon>Bacillati</taxon>
        <taxon>Actinomycetota</taxon>
        <taxon>Actinomycetes</taxon>
        <taxon>Propionibacteriales</taxon>
        <taxon>Nocardioidaceae</taxon>
        <taxon>Nocardioides</taxon>
    </lineage>
</organism>
<keyword evidence="3" id="KW-1185">Reference proteome</keyword>
<protein>
    <submittedName>
        <fullName evidence="2">Trans-aconitate 2-methyltransferase</fullName>
    </submittedName>
</protein>
<dbReference type="EMBL" id="JBFPJR010000006">
    <property type="protein sequence ID" value="MEX0426967.1"/>
    <property type="molecule type" value="Genomic_DNA"/>
</dbReference>
<name>A0ABV3SVL6_9ACTN</name>